<proteinExistence type="predicted"/>
<dbReference type="InterPro" id="IPR036388">
    <property type="entry name" value="WH-like_DNA-bd_sf"/>
</dbReference>
<sequence length="78" mass="8775">MATTETTTPPDDLTPSAKFVHFVLQHRSQQTQSELTEATSLSARTIREALGQLVETGRVVEERCVRDARKRVYSLAEE</sequence>
<reference evidence="1 2" key="1">
    <citation type="journal article" date="2019" name="Int. J. Syst. Evol. Microbiol.">
        <title>The Global Catalogue of Microorganisms (GCM) 10K type strain sequencing project: providing services to taxonomists for standard genome sequencing and annotation.</title>
        <authorList>
            <consortium name="The Broad Institute Genomics Platform"/>
            <consortium name="The Broad Institute Genome Sequencing Center for Infectious Disease"/>
            <person name="Wu L."/>
            <person name="Ma J."/>
        </authorList>
    </citation>
    <scope>NUCLEOTIDE SEQUENCE [LARGE SCALE GENOMIC DNA]</scope>
    <source>
        <strain evidence="1 2">DT85</strain>
    </source>
</reference>
<evidence type="ECO:0000313" key="1">
    <source>
        <dbReference type="EMBL" id="MFC7235051.1"/>
    </source>
</evidence>
<organism evidence="1 2">
    <name type="scientific">Halosegnis marinus</name>
    <dbReference type="NCBI Taxonomy" id="3034023"/>
    <lineage>
        <taxon>Archaea</taxon>
        <taxon>Methanobacteriati</taxon>
        <taxon>Methanobacteriota</taxon>
        <taxon>Stenosarchaea group</taxon>
        <taxon>Halobacteria</taxon>
        <taxon>Halobacteriales</taxon>
        <taxon>Natronomonadaceae</taxon>
        <taxon>Halosegnis</taxon>
    </lineage>
</organism>
<accession>A0ABD5ZNA7</accession>
<dbReference type="RefSeq" id="WP_276236073.1">
    <property type="nucleotide sequence ID" value="NZ_CP119802.1"/>
</dbReference>
<comment type="caution">
    <text evidence="1">The sequence shown here is derived from an EMBL/GenBank/DDBJ whole genome shotgun (WGS) entry which is preliminary data.</text>
</comment>
<dbReference type="Gene3D" id="1.10.10.10">
    <property type="entry name" value="Winged helix-like DNA-binding domain superfamily/Winged helix DNA-binding domain"/>
    <property type="match status" value="1"/>
</dbReference>
<dbReference type="AlphaFoldDB" id="A0ABD5ZNA7"/>
<evidence type="ECO:0000313" key="2">
    <source>
        <dbReference type="Proteomes" id="UP001596398"/>
    </source>
</evidence>
<dbReference type="Proteomes" id="UP001596398">
    <property type="component" value="Unassembled WGS sequence"/>
</dbReference>
<dbReference type="EMBL" id="JBHTAP010000001">
    <property type="protein sequence ID" value="MFC7235051.1"/>
    <property type="molecule type" value="Genomic_DNA"/>
</dbReference>
<protein>
    <submittedName>
        <fullName evidence="1">ArsR family transcriptional regulator</fullName>
    </submittedName>
</protein>
<dbReference type="SUPFAM" id="SSF46785">
    <property type="entry name" value="Winged helix' DNA-binding domain"/>
    <property type="match status" value="1"/>
</dbReference>
<dbReference type="InterPro" id="IPR036390">
    <property type="entry name" value="WH_DNA-bd_sf"/>
</dbReference>
<name>A0ABD5ZNA7_9EURY</name>
<gene>
    <name evidence="1" type="ORF">ACFQJ4_06945</name>
</gene>
<keyword evidence="2" id="KW-1185">Reference proteome</keyword>
<dbReference type="GeneID" id="79266732"/>